<evidence type="ECO:0000256" key="2">
    <source>
        <dbReference type="SAM" id="Phobius"/>
    </source>
</evidence>
<dbReference type="AlphaFoldDB" id="A0A016VF62"/>
<dbReference type="EMBL" id="JARK01001347">
    <property type="protein sequence ID" value="EYC25936.1"/>
    <property type="molecule type" value="Genomic_DNA"/>
</dbReference>
<protein>
    <submittedName>
        <fullName evidence="3">Uncharacterized protein</fullName>
    </submittedName>
</protein>
<reference evidence="4" key="1">
    <citation type="journal article" date="2015" name="Nat. Genet.">
        <title>The genome and transcriptome of the zoonotic hookworm Ancylostoma ceylanicum identify infection-specific gene families.</title>
        <authorList>
            <person name="Schwarz E.M."/>
            <person name="Hu Y."/>
            <person name="Antoshechkin I."/>
            <person name="Miller M.M."/>
            <person name="Sternberg P.W."/>
            <person name="Aroian R.V."/>
        </authorList>
    </citation>
    <scope>NUCLEOTIDE SEQUENCE</scope>
    <source>
        <strain evidence="4">HY135</strain>
    </source>
</reference>
<accession>A0A016VF62</accession>
<dbReference type="OrthoDB" id="5856566at2759"/>
<comment type="caution">
    <text evidence="3">The sequence shown here is derived from an EMBL/GenBank/DDBJ whole genome shotgun (WGS) entry which is preliminary data.</text>
</comment>
<name>A0A016VF62_9BILA</name>
<keyword evidence="4" id="KW-1185">Reference proteome</keyword>
<keyword evidence="2" id="KW-0472">Membrane</keyword>
<dbReference type="Proteomes" id="UP000024635">
    <property type="component" value="Unassembled WGS sequence"/>
</dbReference>
<keyword evidence="2" id="KW-1133">Transmembrane helix</keyword>
<keyword evidence="2" id="KW-0812">Transmembrane</keyword>
<gene>
    <name evidence="3" type="primary">Acey_s0011.g1466</name>
    <name evidence="3" type="synonym">Acey-F56C9.8</name>
    <name evidence="3" type="ORF">Y032_0011g1466</name>
</gene>
<feature type="region of interest" description="Disordered" evidence="1">
    <location>
        <begin position="46"/>
        <end position="68"/>
    </location>
</feature>
<feature type="transmembrane region" description="Helical" evidence="2">
    <location>
        <begin position="12"/>
        <end position="37"/>
    </location>
</feature>
<feature type="compositionally biased region" description="Polar residues" evidence="1">
    <location>
        <begin position="51"/>
        <end position="61"/>
    </location>
</feature>
<sequence length="168" mass="18304">MSYSNHYNYQVAVIFAILLGGILLLGLVVGGIYFVCVNNMRDDDKKRLHSGRNSTTAWPTQAPSYSSAPYRAAPTTTAVLTTPTAVQSYDFAPRGSAAQSPANVAPQPQYSSQVPLVMPTRVEEFGPSAQYRPLQPDVVYTQGPSGYMQSTPVEYTVQSFPTYHQSSV</sequence>
<evidence type="ECO:0000313" key="3">
    <source>
        <dbReference type="EMBL" id="EYC25936.1"/>
    </source>
</evidence>
<evidence type="ECO:0000313" key="4">
    <source>
        <dbReference type="Proteomes" id="UP000024635"/>
    </source>
</evidence>
<organism evidence="3 4">
    <name type="scientific">Ancylostoma ceylanicum</name>
    <dbReference type="NCBI Taxonomy" id="53326"/>
    <lineage>
        <taxon>Eukaryota</taxon>
        <taxon>Metazoa</taxon>
        <taxon>Ecdysozoa</taxon>
        <taxon>Nematoda</taxon>
        <taxon>Chromadorea</taxon>
        <taxon>Rhabditida</taxon>
        <taxon>Rhabditina</taxon>
        <taxon>Rhabditomorpha</taxon>
        <taxon>Strongyloidea</taxon>
        <taxon>Ancylostomatidae</taxon>
        <taxon>Ancylostomatinae</taxon>
        <taxon>Ancylostoma</taxon>
    </lineage>
</organism>
<evidence type="ECO:0000256" key="1">
    <source>
        <dbReference type="SAM" id="MobiDB-lite"/>
    </source>
</evidence>
<proteinExistence type="predicted"/>